<dbReference type="PROSITE" id="PS51147">
    <property type="entry name" value="PFTA"/>
    <property type="match status" value="1"/>
</dbReference>
<evidence type="ECO:0000256" key="3">
    <source>
        <dbReference type="ARBA" id="ARBA00022679"/>
    </source>
</evidence>
<gene>
    <name evidence="5" type="ORF">CEUTPL_LOCUS7309</name>
</gene>
<proteinExistence type="inferred from homology"/>
<dbReference type="GO" id="GO:0005737">
    <property type="term" value="C:cytoplasm"/>
    <property type="evidence" value="ECO:0007669"/>
    <property type="project" value="TreeGrafter"/>
</dbReference>
<protein>
    <recommendedName>
        <fullName evidence="7">Protein prenyltransferase alpha subunit repeat-containing protein 1</fullName>
    </recommendedName>
</protein>
<dbReference type="OrthoDB" id="5358702at2759"/>
<evidence type="ECO:0008006" key="7">
    <source>
        <dbReference type="Google" id="ProtNLM"/>
    </source>
</evidence>
<name>A0A9N9QPJ0_9CUCU</name>
<dbReference type="Gene3D" id="1.25.40.120">
    <property type="entry name" value="Protein prenylyltransferase"/>
    <property type="match status" value="1"/>
</dbReference>
<sequence>MEHASMSEKILRTIETTIKNDSLLSDFTIIPVANNAENRSPVLYENHHFGLESWCVRYIYDYACSKLFEARRSLAQKKISFSLKDDLNYLIVGALLINPDVPTFWNMKRELVEDNVLSLEEELTFSRLVLTHKPKSNEVFSYRRWLINRKLFKPLLPSAEIILMHELYVCTQTAENTPNNYHSWIHRQWVVTKFYKYISNLITAELDMNKFWISRHISESCGYHYRQFLLNQLKLHNNLLSLNIKFYLKNVLWHFRIQHCDDPEHFLIYLLGEPAKNNTIKDLSRFTHYVIYIFKELSYTMNIDVMNQVHEPYWLHRRYILHELLEASHKYLGQEFSPGQNLNTIQLNKTESIMNNIDCEEKQPKIFKTQPSESQWTSSNMFRIMGIVEKDFIEANIRAGGVQCEYANKHKRWLKYMMKFEIR</sequence>
<dbReference type="PANTHER" id="PTHR11129:SF3">
    <property type="entry name" value="PROTEIN PRENYLTRANSFERASE ALPHA SUBUNIT REPEAT-CONTAINING PROTEIN 1"/>
    <property type="match status" value="1"/>
</dbReference>
<organism evidence="5 6">
    <name type="scientific">Ceutorhynchus assimilis</name>
    <name type="common">cabbage seed weevil</name>
    <dbReference type="NCBI Taxonomy" id="467358"/>
    <lineage>
        <taxon>Eukaryota</taxon>
        <taxon>Metazoa</taxon>
        <taxon>Ecdysozoa</taxon>
        <taxon>Arthropoda</taxon>
        <taxon>Hexapoda</taxon>
        <taxon>Insecta</taxon>
        <taxon>Pterygota</taxon>
        <taxon>Neoptera</taxon>
        <taxon>Endopterygota</taxon>
        <taxon>Coleoptera</taxon>
        <taxon>Polyphaga</taxon>
        <taxon>Cucujiformia</taxon>
        <taxon>Curculionidae</taxon>
        <taxon>Ceutorhynchinae</taxon>
        <taxon>Ceutorhynchus</taxon>
    </lineage>
</organism>
<keyword evidence="4" id="KW-0677">Repeat</keyword>
<comment type="similarity">
    <text evidence="1">Belongs to the protein prenyltransferase subunit alpha family.</text>
</comment>
<accession>A0A9N9QPJ0</accession>
<evidence type="ECO:0000256" key="1">
    <source>
        <dbReference type="ARBA" id="ARBA00006734"/>
    </source>
</evidence>
<dbReference type="PANTHER" id="PTHR11129">
    <property type="entry name" value="PROTEIN FARNESYLTRANSFERASE ALPHA SUBUNIT/RAB GERANYLGERANYL TRANSFERASE ALPHA SUBUNIT"/>
    <property type="match status" value="1"/>
</dbReference>
<reference evidence="5" key="1">
    <citation type="submission" date="2022-01" db="EMBL/GenBank/DDBJ databases">
        <authorList>
            <person name="King R."/>
        </authorList>
    </citation>
    <scope>NUCLEOTIDE SEQUENCE</scope>
</reference>
<keyword evidence="6" id="KW-1185">Reference proteome</keyword>
<dbReference type="AlphaFoldDB" id="A0A9N9QPJ0"/>
<evidence type="ECO:0000313" key="5">
    <source>
        <dbReference type="EMBL" id="CAG9766735.1"/>
    </source>
</evidence>
<evidence type="ECO:0000256" key="2">
    <source>
        <dbReference type="ARBA" id="ARBA00022602"/>
    </source>
</evidence>
<keyword evidence="2" id="KW-0637">Prenyltransferase</keyword>
<dbReference type="Proteomes" id="UP001152799">
    <property type="component" value="Chromosome 3"/>
</dbReference>
<dbReference type="GO" id="GO:0008318">
    <property type="term" value="F:protein prenyltransferase activity"/>
    <property type="evidence" value="ECO:0007669"/>
    <property type="project" value="InterPro"/>
</dbReference>
<dbReference type="SUPFAM" id="SSF48439">
    <property type="entry name" value="Protein prenylyltransferase"/>
    <property type="match status" value="1"/>
</dbReference>
<dbReference type="EMBL" id="OU892279">
    <property type="protein sequence ID" value="CAG9766735.1"/>
    <property type="molecule type" value="Genomic_DNA"/>
</dbReference>
<dbReference type="Pfam" id="PF01239">
    <property type="entry name" value="PPTA"/>
    <property type="match status" value="2"/>
</dbReference>
<evidence type="ECO:0000256" key="4">
    <source>
        <dbReference type="ARBA" id="ARBA00022737"/>
    </source>
</evidence>
<keyword evidence="3" id="KW-0808">Transferase</keyword>
<dbReference type="InterPro" id="IPR002088">
    <property type="entry name" value="Prenyl_trans_a"/>
</dbReference>
<evidence type="ECO:0000313" key="6">
    <source>
        <dbReference type="Proteomes" id="UP001152799"/>
    </source>
</evidence>